<dbReference type="SUPFAM" id="SSF46934">
    <property type="entry name" value="UBA-like"/>
    <property type="match status" value="1"/>
</dbReference>
<feature type="coiled-coil region" evidence="5">
    <location>
        <begin position="1676"/>
        <end position="1719"/>
    </location>
</feature>
<dbReference type="EMBL" id="LKEA01000090">
    <property type="protein sequence ID" value="ROV87693.1"/>
    <property type="molecule type" value="Genomic_DNA"/>
</dbReference>
<feature type="region of interest" description="Disordered" evidence="6">
    <location>
        <begin position="2454"/>
        <end position="2556"/>
    </location>
</feature>
<dbReference type="Gene3D" id="3.10.110.10">
    <property type="entry name" value="Ubiquitin Conjugating Enzyme"/>
    <property type="match status" value="1"/>
</dbReference>
<dbReference type="InterPro" id="IPR009060">
    <property type="entry name" value="UBA-like_sf"/>
</dbReference>
<dbReference type="FunFam" id="3.40.50.300:FF:000868">
    <property type="entry name" value="DEAD/DEAH box helicase, putative"/>
    <property type="match status" value="1"/>
</dbReference>
<evidence type="ECO:0000313" key="11">
    <source>
        <dbReference type="Proteomes" id="UP000283895"/>
    </source>
</evidence>
<dbReference type="InterPro" id="IPR059023">
    <property type="entry name" value="RNA_hel_CTD"/>
</dbReference>
<feature type="compositionally biased region" description="Basic residues" evidence="6">
    <location>
        <begin position="2469"/>
        <end position="2478"/>
    </location>
</feature>
<name>A0A423VA15_9PEZI</name>
<dbReference type="Gene3D" id="3.40.50.300">
    <property type="entry name" value="P-loop containing nucleotide triphosphate hydrolases"/>
    <property type="match status" value="2"/>
</dbReference>
<evidence type="ECO:0000259" key="7">
    <source>
        <dbReference type="PROSITE" id="PS51192"/>
    </source>
</evidence>
<dbReference type="Pfam" id="PF07717">
    <property type="entry name" value="OB_NTP_bind"/>
    <property type="match status" value="1"/>
</dbReference>
<dbReference type="PROSITE" id="PS00690">
    <property type="entry name" value="DEAH_ATP_HELICASE"/>
    <property type="match status" value="1"/>
</dbReference>
<dbReference type="InterPro" id="IPR011709">
    <property type="entry name" value="DEAD-box_helicase_OB_fold"/>
</dbReference>
<dbReference type="SUPFAM" id="SSF48371">
    <property type="entry name" value="ARM repeat"/>
    <property type="match status" value="1"/>
</dbReference>
<feature type="compositionally biased region" description="Basic and acidic residues" evidence="6">
    <location>
        <begin position="2456"/>
        <end position="2468"/>
    </location>
</feature>
<dbReference type="Pfam" id="PF26026">
    <property type="entry name" value="RNA_hel_CTD"/>
    <property type="match status" value="1"/>
</dbReference>
<dbReference type="InterPro" id="IPR056328">
    <property type="entry name" value="DSRM_DHX29"/>
</dbReference>
<dbReference type="GO" id="GO:0004386">
    <property type="term" value="F:helicase activity"/>
    <property type="evidence" value="ECO:0007669"/>
    <property type="project" value="UniProtKB-KW"/>
</dbReference>
<dbReference type="InterPro" id="IPR002464">
    <property type="entry name" value="DNA/RNA_helicase_DEAH_CS"/>
</dbReference>
<dbReference type="InterPro" id="IPR007502">
    <property type="entry name" value="Helicase-assoc_dom"/>
</dbReference>
<feature type="compositionally biased region" description="Basic residues" evidence="6">
    <location>
        <begin position="1464"/>
        <end position="1485"/>
    </location>
</feature>
<dbReference type="SMART" id="SM00487">
    <property type="entry name" value="DEXDc"/>
    <property type="match status" value="1"/>
</dbReference>
<keyword evidence="11" id="KW-1185">Reference proteome</keyword>
<evidence type="ECO:0000256" key="3">
    <source>
        <dbReference type="ARBA" id="ARBA00022806"/>
    </source>
</evidence>
<dbReference type="InterPro" id="IPR014001">
    <property type="entry name" value="Helicase_ATP-bd"/>
</dbReference>
<dbReference type="PROSITE" id="PS51192">
    <property type="entry name" value="HELICASE_ATP_BIND_1"/>
    <property type="match status" value="1"/>
</dbReference>
<keyword evidence="5" id="KW-0175">Coiled coil</keyword>
<dbReference type="InterPro" id="IPR020839">
    <property type="entry name" value="SCD"/>
</dbReference>
<feature type="domain" description="Helicase C-terminal" evidence="8">
    <location>
        <begin position="866"/>
        <end position="1032"/>
    </location>
</feature>
<dbReference type="PANTHER" id="PTHR18934">
    <property type="entry name" value="ATP-DEPENDENT RNA HELICASE"/>
    <property type="match status" value="1"/>
</dbReference>
<dbReference type="InterPro" id="IPR006575">
    <property type="entry name" value="RWD_dom"/>
</dbReference>
<keyword evidence="4" id="KW-0067">ATP-binding</keyword>
<evidence type="ECO:0000256" key="1">
    <source>
        <dbReference type="ARBA" id="ARBA00022741"/>
    </source>
</evidence>
<keyword evidence="1" id="KW-0547">Nucleotide-binding</keyword>
<dbReference type="Pfam" id="PF05773">
    <property type="entry name" value="RWD"/>
    <property type="match status" value="1"/>
</dbReference>
<dbReference type="InterPro" id="IPR027417">
    <property type="entry name" value="P-loop_NTPase"/>
</dbReference>
<feature type="region of interest" description="Disordered" evidence="6">
    <location>
        <begin position="1"/>
        <end position="83"/>
    </location>
</feature>
<feature type="region of interest" description="Disordered" evidence="6">
    <location>
        <begin position="561"/>
        <end position="583"/>
    </location>
</feature>
<dbReference type="InterPro" id="IPR001650">
    <property type="entry name" value="Helicase_C-like"/>
</dbReference>
<dbReference type="OrthoDB" id="5600252at2759"/>
<keyword evidence="3" id="KW-0347">Helicase</keyword>
<dbReference type="Gene3D" id="1.25.10.10">
    <property type="entry name" value="Leucine-rich Repeat Variant"/>
    <property type="match status" value="1"/>
</dbReference>
<feature type="compositionally biased region" description="Acidic residues" evidence="6">
    <location>
        <begin position="2371"/>
        <end position="2393"/>
    </location>
</feature>
<evidence type="ECO:0000259" key="9">
    <source>
        <dbReference type="PROSITE" id="PS51425"/>
    </source>
</evidence>
<evidence type="ECO:0000256" key="4">
    <source>
        <dbReference type="ARBA" id="ARBA00022840"/>
    </source>
</evidence>
<feature type="domain" description="Helicase ATP-binding" evidence="7">
    <location>
        <begin position="623"/>
        <end position="798"/>
    </location>
</feature>
<dbReference type="SUPFAM" id="SSF52540">
    <property type="entry name" value="P-loop containing nucleoside triphosphate hydrolases"/>
    <property type="match status" value="1"/>
</dbReference>
<evidence type="ECO:0000313" key="10">
    <source>
        <dbReference type="EMBL" id="ROV87693.1"/>
    </source>
</evidence>
<feature type="region of interest" description="Disordered" evidence="6">
    <location>
        <begin position="2364"/>
        <end position="2398"/>
    </location>
</feature>
<dbReference type="SMART" id="SM00490">
    <property type="entry name" value="HELICc"/>
    <property type="match status" value="1"/>
</dbReference>
<dbReference type="PROSITE" id="PS51194">
    <property type="entry name" value="HELICASE_CTER"/>
    <property type="match status" value="1"/>
</dbReference>
<feature type="coiled-coil region" evidence="5">
    <location>
        <begin position="2215"/>
        <end position="2242"/>
    </location>
</feature>
<dbReference type="CDD" id="cd23827">
    <property type="entry name" value="RWD_YLR419W-like"/>
    <property type="match status" value="1"/>
</dbReference>
<comment type="caution">
    <text evidence="10">The sequence shown here is derived from an EMBL/GenBank/DDBJ whole genome shotgun (WGS) entry which is preliminary data.</text>
</comment>
<feature type="compositionally biased region" description="Basic residues" evidence="6">
    <location>
        <begin position="567"/>
        <end position="577"/>
    </location>
</feature>
<dbReference type="Pfam" id="PF00271">
    <property type="entry name" value="Helicase_C"/>
    <property type="match status" value="1"/>
</dbReference>
<dbReference type="SMART" id="SM00847">
    <property type="entry name" value="HA2"/>
    <property type="match status" value="1"/>
</dbReference>
<dbReference type="SUPFAM" id="SSF54495">
    <property type="entry name" value="UBC-like"/>
    <property type="match status" value="1"/>
</dbReference>
<keyword evidence="2" id="KW-0378">Hydrolase</keyword>
<evidence type="ECO:0000259" key="8">
    <source>
        <dbReference type="PROSITE" id="PS51194"/>
    </source>
</evidence>
<dbReference type="Pfam" id="PF00270">
    <property type="entry name" value="DEAD"/>
    <property type="match status" value="1"/>
</dbReference>
<gene>
    <name evidence="10" type="ORF">VMCG_10566</name>
</gene>
<proteinExistence type="predicted"/>
<dbReference type="InterPro" id="IPR011545">
    <property type="entry name" value="DEAD/DEAH_box_helicase_dom"/>
</dbReference>
<dbReference type="Gene3D" id="1.20.120.1080">
    <property type="match status" value="1"/>
</dbReference>
<dbReference type="GO" id="GO:1990904">
    <property type="term" value="C:ribonucleoprotein complex"/>
    <property type="evidence" value="ECO:0007669"/>
    <property type="project" value="UniProtKB-ARBA"/>
</dbReference>
<dbReference type="GO" id="GO:0016787">
    <property type="term" value="F:hydrolase activity"/>
    <property type="evidence" value="ECO:0007669"/>
    <property type="project" value="UniProtKB-KW"/>
</dbReference>
<feature type="compositionally biased region" description="Acidic residues" evidence="6">
    <location>
        <begin position="1431"/>
        <end position="1458"/>
    </location>
</feature>
<evidence type="ECO:0000256" key="2">
    <source>
        <dbReference type="ARBA" id="ARBA00022801"/>
    </source>
</evidence>
<dbReference type="InterPro" id="IPR016135">
    <property type="entry name" value="UBQ-conjugating_enzyme/RWD"/>
</dbReference>
<feature type="compositionally biased region" description="Acidic residues" evidence="6">
    <location>
        <begin position="2547"/>
        <end position="2556"/>
    </location>
</feature>
<feature type="compositionally biased region" description="Acidic residues" evidence="6">
    <location>
        <begin position="2497"/>
        <end position="2517"/>
    </location>
</feature>
<dbReference type="GO" id="GO:0005694">
    <property type="term" value="C:chromosome"/>
    <property type="evidence" value="ECO:0007669"/>
    <property type="project" value="UniProtKB-SubCell"/>
</dbReference>
<feature type="domain" description="SCD" evidence="9">
    <location>
        <begin position="1735"/>
        <end position="1818"/>
    </location>
</feature>
<dbReference type="Pfam" id="PF24385">
    <property type="entry name" value="DSRM_DHX29"/>
    <property type="match status" value="1"/>
</dbReference>
<evidence type="ECO:0000256" key="5">
    <source>
        <dbReference type="SAM" id="Coils"/>
    </source>
</evidence>
<dbReference type="Pfam" id="PF24571">
    <property type="entry name" value="HEAT_SCC3-SA"/>
    <property type="match status" value="1"/>
</dbReference>
<accession>A0A423VA15</accession>
<dbReference type="CDD" id="cd17917">
    <property type="entry name" value="DEXHc_RHA-like"/>
    <property type="match status" value="1"/>
</dbReference>
<dbReference type="InterPro" id="IPR013721">
    <property type="entry name" value="STAG"/>
</dbReference>
<dbReference type="InterPro" id="IPR011989">
    <property type="entry name" value="ARM-like"/>
</dbReference>
<dbReference type="PROSITE" id="PS51425">
    <property type="entry name" value="SCD"/>
    <property type="match status" value="1"/>
</dbReference>
<dbReference type="GO" id="GO:0005524">
    <property type="term" value="F:ATP binding"/>
    <property type="evidence" value="ECO:0007669"/>
    <property type="project" value="UniProtKB-KW"/>
</dbReference>
<dbReference type="FunFam" id="1.20.120.1080:FF:000002">
    <property type="entry name" value="Putative ATP-dependent RNA helicase DHX36"/>
    <property type="match status" value="1"/>
</dbReference>
<dbReference type="PANTHER" id="PTHR18934:SF267">
    <property type="entry name" value="ATP-DEPENDENT RNA HELICASE YLR419W-RELATED"/>
    <property type="match status" value="1"/>
</dbReference>
<dbReference type="Pfam" id="PF21010">
    <property type="entry name" value="HA2_C"/>
    <property type="match status" value="1"/>
</dbReference>
<dbReference type="InterPro" id="IPR016024">
    <property type="entry name" value="ARM-type_fold"/>
</dbReference>
<dbReference type="Proteomes" id="UP000283895">
    <property type="component" value="Unassembled WGS sequence"/>
</dbReference>
<dbReference type="Pfam" id="PF08514">
    <property type="entry name" value="STAG"/>
    <property type="match status" value="1"/>
</dbReference>
<feature type="region of interest" description="Disordered" evidence="6">
    <location>
        <begin position="1400"/>
        <end position="1514"/>
    </location>
</feature>
<sequence length="2556" mass="284416">MAKKGKETVSQSNTVKKGKEKASASGSSTAKKSAKKAAAPEDDLLIFTTDKKKSKGGPSTKPGDAAGGPEGPPEPPKPTVKQIIGGQSWTGKLPVNLLSEHCQKMKWERPDYDMRKTAEGYSSMVTLSAKLPKKQEITKLPTFKLPPTHVHLAHKPTALEARHFAATYALFRVCSMKNMSMILPPDYRSLWKEFESLKKQDVKEGKAWMYDPDPFTALEEREAAKVLAEKKRKEQQAAKEKAASMPGASGLVLRSNAAASGGGGGFNPMKGWTTVPKIEMGHKTRQHLENLLRRDTVWNPHGVVMKPEVRAAIIKEFKDLGFRPSHVEEAVGECKDREEALEWLLIHVPEDDLPKWALPGNYTSGVSVAATDLRKEGAVKRLSQSGYSIELCRKVYDDSGADEGKAAETLQKILLNSGSDAETEVASNDIMSIEDRDQLWEDELGSLESLYGEQYSRLGSDVCQIRLESVANGAKKNIEAFIQFRKAPHYPSQLILSVVADLPSYLKLSIIKKALSYMSESLQGEEMKMFYVISWVQENTNEIIDKPGALREIAAVSSTASEEKNVSARRRTKRPPRHPTPISWVPEGSSIQKWMERQKAASFQKMLAQRQKLPAWQVRETVVQTVDDNQVTIISGETGSGKSTQSMQFVLDDLYDRGYAKCANIIVTQPRRISALGLADRVSEERCTTVGQEVGYSIRGENKTSRDTKITFVTTGVLLRRLQTSGGKIDDVVASLADVSHVVIDEVHERSLDTDFLLSIVRDVLKKRKDLKLILMSATLDSATFGNYFKADGLQVGFVEIAGRTFPVQDYYLDDIIHMTGFTGQHDFYEARGSDKPMDDDQRVNKIIQNLGMRINYNLLMETAKAIDADLSQTQKSGGILIFLPGVAEINQICRLLNSVSSLYVLPLHASLETKEQKRVFSAAPAGKRKVVVATNVAETSITIDDIVAVIDSGRVKETSFDPQNNMRKLGETWASRAACKQRRGRAGRVQAGKCYKMYTQNLEEQTMQERPDPEIRRVPLEQLCLSVRAMGNKDVGEFLARTPTPPEALAVEGAIKMLRRMGALDGDELTALGQQLAMIPADLRCGKLMVYGAIFGCLDDCVTIAAILSTKSPFLSPPDKRELAKQAKMRFAQGDGDLLTDLRAFKHWDEMMQDRMPQRQVRGFCEDSFLSYNTMADIASTRSQYYSALAEVGIASAADVYSGRHKNPSPSMPLLRALTASAFSPQIARIQFPDKKYMASVSGAVELDPEAKTIKYFTQENGRVFVHPSSTLFDSHGFSGNAAFVSYFTLMSTSKIFVRDLTPFNAYTLLLFSGAIELDTLGRGLVVDGWLRLRGWARVGVLVSRLRGIIDNIIAKKVENGSAAMDSRDNEVIKAVVKLIELDGLDAYHSFTSVFDATPARRRSGRQTRAPEKFQPETTIAPKRKRGAQDEEDDVENHDPEEDDEESSDEEAEDSPAEEERARPKKKTASQPSRAKKPAAKKPKTNGMAPAEGSMSIGLPSRPKPKKTARVVTGDARDGDGVYADVFGSGDSSDVVASRWYQKYKGDNEAAVTDLVNCVLLASGCDEQVTEDDIRDPDNIQNRLSELQDLYQEKQITDYPLAKAKESRNFRDLLINFFESLIKVLHETDVLYTDEPLMENIARWVYTMSSSTLRPFRHTATTIALAMELALASVAKKLDDRITKTTQQVETERARKGKNKNKEMLANLQKSLNEANNNREMCGKYMLDCFEVVFVHRYRDIDARIRTECVEALGSWIWVLPTVFMEPEYLRYLGWLLSDVVPTTRQEVLKQLSRVFKRDASKLGHFIDRFRPRLMEMATRDLDASVRVAAIGVIEALAEAGMLEPDEIDAIGKLIFDSEPRIRKAVVKFFADCVLSVVEQKVEGVGGEEAVDEMFPESEDIEDTAPRKEWLEIKALAETLAVYESQLDDGVEENRRGLDISADMANAIAPETRMSLAAQVLYEKMESVKNWETLTGYLLHDHSASTKSKSKANSLEATMRQHIAPAGQEEAILLEVLVAGVKQNLAHIHEAEKGKKNRYARNDVVESAEDVALHLAQAIPKLLNKFGAEPKTATTVLRLQHLLDLDVFQQLRQESSTFEHLLDGICTQFSRHVDKDVVAEATLALLHSRNCEEYEEMVDLKILGLWENVIDSLRNFDKTDDLSERGGLAGPALSGLSNALMKISNLARIKDCIDVLEAEGNEESTAPAIEILVRTVHRGRFQQLDEELDDLEDETALYAIKCCQFYFLWKVHSLRSAIEMQTDVSTVVVSRLTALRKTYQANLIHTLSSRAVNDDLRLFATGLLCDLHLTLNGIRRSLDQWSAVGAAKKYAGLLTLVQEIKPGLIPELISVFDGAERAYAKKAKKQLNEPAEDEDPIDDDQLSDAEDDGELPAEEKRASELRAEKALCELAAKYVLAILAKVVDQTGPHAGKLKKRLLRNATKLGNNFSQTMALLDDKKMKDAEEAKKRRAASRAKSRQPVPKQPAKPALSAEIVVADDDEEDEDEVEEQPEEGTEEDLRRRELLDDPIEDPESDVEEQHAASNEPADDESILGD</sequence>
<dbReference type="CDD" id="cd18791">
    <property type="entry name" value="SF2_C_RHA"/>
    <property type="match status" value="1"/>
</dbReference>
<dbReference type="STRING" id="356882.A0A423VA15"/>
<dbReference type="InterPro" id="IPR056396">
    <property type="entry name" value="HEAT_SCC3-SA"/>
</dbReference>
<reference evidence="10 11" key="1">
    <citation type="submission" date="2015-09" db="EMBL/GenBank/DDBJ databases">
        <title>Host preference determinants of Valsa canker pathogens revealed by comparative genomics.</title>
        <authorList>
            <person name="Yin Z."/>
            <person name="Huang L."/>
        </authorList>
    </citation>
    <scope>NUCLEOTIDE SEQUENCE [LARGE SCALE GENOMIC DNA]</scope>
    <source>
        <strain evidence="10 11">03-1</strain>
    </source>
</reference>
<evidence type="ECO:0000256" key="6">
    <source>
        <dbReference type="SAM" id="MobiDB-lite"/>
    </source>
</evidence>
<organism evidence="10 11">
    <name type="scientific">Cytospora schulzeri</name>
    <dbReference type="NCBI Taxonomy" id="448051"/>
    <lineage>
        <taxon>Eukaryota</taxon>
        <taxon>Fungi</taxon>
        <taxon>Dikarya</taxon>
        <taxon>Ascomycota</taxon>
        <taxon>Pezizomycotina</taxon>
        <taxon>Sordariomycetes</taxon>
        <taxon>Sordariomycetidae</taxon>
        <taxon>Diaporthales</taxon>
        <taxon>Cytosporaceae</taxon>
        <taxon>Cytospora</taxon>
    </lineage>
</organism>
<feature type="compositionally biased region" description="Acidic residues" evidence="6">
    <location>
        <begin position="2527"/>
        <end position="2537"/>
    </location>
</feature>
<dbReference type="GO" id="GO:0003723">
    <property type="term" value="F:RNA binding"/>
    <property type="evidence" value="ECO:0007669"/>
    <property type="project" value="TreeGrafter"/>
</dbReference>
<dbReference type="FunFam" id="3.40.50.300:FF:001214">
    <property type="entry name" value="DExH-box ATP-dependent RNA helicase"/>
    <property type="match status" value="1"/>
</dbReference>
<protein>
    <submittedName>
        <fullName evidence="10">Uncharacterized protein</fullName>
    </submittedName>
</protein>
<dbReference type="Pfam" id="PF21581">
    <property type="entry name" value="SCD"/>
    <property type="match status" value="1"/>
</dbReference>